<evidence type="ECO:0008006" key="3">
    <source>
        <dbReference type="Google" id="ProtNLM"/>
    </source>
</evidence>
<organism evidence="1 2">
    <name type="scientific">Pantoea cypripedii</name>
    <name type="common">Pectobacterium cypripedii</name>
    <name type="synonym">Erwinia cypripedii</name>
    <dbReference type="NCBI Taxonomy" id="55209"/>
    <lineage>
        <taxon>Bacteria</taxon>
        <taxon>Pseudomonadati</taxon>
        <taxon>Pseudomonadota</taxon>
        <taxon>Gammaproteobacteria</taxon>
        <taxon>Enterobacterales</taxon>
        <taxon>Erwiniaceae</taxon>
        <taxon>Pantoea</taxon>
    </lineage>
</organism>
<dbReference type="AlphaFoldDB" id="A0A6B9G7S9"/>
<dbReference type="Pfam" id="PF13578">
    <property type="entry name" value="Methyltransf_24"/>
    <property type="match status" value="1"/>
</dbReference>
<accession>A0A6B9G7S9</accession>
<dbReference type="EMBL" id="CP024768">
    <property type="protein sequence ID" value="QGY30157.1"/>
    <property type="molecule type" value="Genomic_DNA"/>
</dbReference>
<dbReference type="Proteomes" id="UP000502005">
    <property type="component" value="Chromosome"/>
</dbReference>
<proteinExistence type="predicted"/>
<dbReference type="SUPFAM" id="SSF53335">
    <property type="entry name" value="S-adenosyl-L-methionine-dependent methyltransferases"/>
    <property type="match status" value="1"/>
</dbReference>
<gene>
    <name evidence="1" type="ORF">CUN67_14970</name>
</gene>
<reference evidence="1 2" key="1">
    <citation type="submission" date="2017-11" db="EMBL/GenBank/DDBJ databases">
        <title>Genome sequence of Pantoea cypripedii NE1.</title>
        <authorList>
            <person name="Nascimento F.X."/>
        </authorList>
    </citation>
    <scope>NUCLEOTIDE SEQUENCE [LARGE SCALE GENOMIC DNA]</scope>
    <source>
        <strain evidence="1 2">NE1</strain>
    </source>
</reference>
<dbReference type="Gene3D" id="3.40.50.150">
    <property type="entry name" value="Vaccinia Virus protein VP39"/>
    <property type="match status" value="1"/>
</dbReference>
<evidence type="ECO:0000313" key="1">
    <source>
        <dbReference type="EMBL" id="QGY30157.1"/>
    </source>
</evidence>
<name>A0A6B9G7S9_PANCY</name>
<dbReference type="InterPro" id="IPR029063">
    <property type="entry name" value="SAM-dependent_MTases_sf"/>
</dbReference>
<evidence type="ECO:0000313" key="2">
    <source>
        <dbReference type="Proteomes" id="UP000502005"/>
    </source>
</evidence>
<sequence>MCFCSRACQLWFRTKRWVRSEEKGVNSSVIDFLSGYGNGINEVKLKDLLTLKNICSDDEQISTLFPPVEIGSITLVDQIVLLSLLKITQPEKVLEVGTYLGYSTTLLALNSDATIFSLDLPTDACLETQFDSDKILTDGDVNDDFLRHTQSIEGAVYLKNLTAEQRGRVNLIKKDSTQVNFQQAFGELDYVFVDGGHAYDIIKSDTENALQAVRKGVVIWHDYASGIHSDVTQYLNSRDDLKIFHVKNSLCAFAFTGC</sequence>
<protein>
    <recommendedName>
        <fullName evidence="3">Class I SAM-dependent methyltransferase</fullName>
    </recommendedName>
</protein>